<keyword evidence="8" id="KW-0479">Metal-binding</keyword>
<dbReference type="NCBIfam" id="TIGR00963">
    <property type="entry name" value="secA"/>
    <property type="match status" value="1"/>
</dbReference>
<dbReference type="GO" id="GO:0065002">
    <property type="term" value="P:intracellular protein transmembrane transport"/>
    <property type="evidence" value="ECO:0007669"/>
    <property type="project" value="UniProtKB-UniRule"/>
</dbReference>
<evidence type="ECO:0000256" key="4">
    <source>
        <dbReference type="ARBA" id="ARBA00022448"/>
    </source>
</evidence>
<dbReference type="InterPro" id="IPR014018">
    <property type="entry name" value="SecA_motor_DEAD"/>
</dbReference>
<dbReference type="AlphaFoldDB" id="A0A930XYJ7"/>
<feature type="domain" description="Helicase ATP-binding" evidence="19">
    <location>
        <begin position="89"/>
        <end position="227"/>
    </location>
</feature>
<evidence type="ECO:0000256" key="15">
    <source>
        <dbReference type="ARBA" id="ARBA00023136"/>
    </source>
</evidence>
<proteinExistence type="inferred from homology"/>
<feature type="compositionally biased region" description="Low complexity" evidence="18">
    <location>
        <begin position="846"/>
        <end position="862"/>
    </location>
</feature>
<keyword evidence="15 16" id="KW-0472">Membrane</keyword>
<evidence type="ECO:0000256" key="12">
    <source>
        <dbReference type="ARBA" id="ARBA00022927"/>
    </source>
</evidence>
<evidence type="ECO:0000256" key="8">
    <source>
        <dbReference type="ARBA" id="ARBA00022723"/>
    </source>
</evidence>
<dbReference type="InterPro" id="IPR036670">
    <property type="entry name" value="SecA_X-link_sf"/>
</dbReference>
<dbReference type="PROSITE" id="PS51192">
    <property type="entry name" value="HELICASE_ATP_BIND_1"/>
    <property type="match status" value="1"/>
</dbReference>
<evidence type="ECO:0000256" key="18">
    <source>
        <dbReference type="SAM" id="MobiDB-lite"/>
    </source>
</evidence>
<comment type="function">
    <text evidence="16">Part of the Sec protein translocase complex. Interacts with the SecYEG preprotein conducting channel. Has a central role in coupling the hydrolysis of ATP to the transfer of proteins into and across the cell membrane, serving both as a receptor for the preprotein-SecB complex and as an ATP-driven molecular motor driving the stepwise translocation of polypeptide chains across the membrane.</text>
</comment>
<dbReference type="SMART" id="SM00958">
    <property type="entry name" value="SecA_PP_bind"/>
    <property type="match status" value="1"/>
</dbReference>
<evidence type="ECO:0000256" key="16">
    <source>
        <dbReference type="HAMAP-Rule" id="MF_01382"/>
    </source>
</evidence>
<gene>
    <name evidence="16 22" type="primary">secA</name>
    <name evidence="22" type="ORF">ISN26_07825</name>
</gene>
<dbReference type="Pfam" id="PF07516">
    <property type="entry name" value="SecA_SW"/>
    <property type="match status" value="1"/>
</dbReference>
<evidence type="ECO:0000256" key="10">
    <source>
        <dbReference type="ARBA" id="ARBA00022833"/>
    </source>
</evidence>
<dbReference type="Gene3D" id="3.90.1440.10">
    <property type="entry name" value="SecA, preprotein cross-linking domain"/>
    <property type="match status" value="1"/>
</dbReference>
<dbReference type="EC" id="7.4.2.8" evidence="16"/>
<dbReference type="PANTHER" id="PTHR30612">
    <property type="entry name" value="SECA INNER MEMBRANE COMPONENT OF SEC PROTEIN SECRETION SYSTEM"/>
    <property type="match status" value="1"/>
</dbReference>
<dbReference type="GO" id="GO:0017038">
    <property type="term" value="P:protein import"/>
    <property type="evidence" value="ECO:0007669"/>
    <property type="project" value="InterPro"/>
</dbReference>
<feature type="domain" description="SecA family profile" evidence="21">
    <location>
        <begin position="3"/>
        <end position="622"/>
    </location>
</feature>
<evidence type="ECO:0000256" key="17">
    <source>
        <dbReference type="RuleBase" id="RU003874"/>
    </source>
</evidence>
<keyword evidence="9 16" id="KW-0547">Nucleotide-binding</keyword>
<protein>
    <recommendedName>
        <fullName evidence="16 17">Protein translocase subunit SecA</fullName>
        <ecNumber evidence="16">7.4.2.8</ecNumber>
    </recommendedName>
</protein>
<evidence type="ECO:0000256" key="9">
    <source>
        <dbReference type="ARBA" id="ARBA00022741"/>
    </source>
</evidence>
<dbReference type="InterPro" id="IPR011116">
    <property type="entry name" value="SecA_Wing/Scaffold"/>
</dbReference>
<dbReference type="Pfam" id="PF21090">
    <property type="entry name" value="P-loop_SecA"/>
    <property type="match status" value="1"/>
</dbReference>
<sequence length="922" mass="99739">MIQALLRRISGDPGERFARRHRGVVAAVNAFEEEFKKAAGEALTARAAALKERLAAGASQEKELPEAFALAREAAARGLGLRPFDVQMLGGYALHRGMVAEMKTGEGKTLVATLPASLAALAGEQVHVVTVNDYLARRDADWMRPVYEGMGLTVGATVQGATPEERQAAYRCDVVYGTNNQLGFDYLNDNMVHAAEARLQRGLDFAIVDEVDSILIDEARTPLAISGVAGAKPPPYQLCDAIAREFTPGTEEDDFISNDFAADAKTRQIHFSDDGYEKAEKIFARHGLLHDGGLYEAHNLTLMHHLVCALRARHLFARDRDYVVRERRIVVIDEHTGRPMPGRRWGDGLHQAIQAKEGLAIEPETQTLASVSLQNFYRGYRRLAGMTGTAATEADEFRDIYGLEVMPIPTHRTMVREDRNDLVFARRKAKLERIVADVKDCVANKRPVLVGTTTVESSEEIARLLAAEGVGHDVLNAKQHEREASIIAQAGMPGKVTIATSMAGRGTDIVLGGSVEAERAAVEAEPELDAAAKKQKLAELDAAWEQRHAAVVAAGGLHIIGTERHESRRIDNQLRGRAGRQGDPGSSVFFLSFEDPLMRVFADAKLGGLVDRLMADDDEPLEVGMVSRVIEKAQRRVEAYNYDIRKQLLEYDDIANDQRRIIYEQRRHIVDAADIAEVVAELVAGAVDATVGAHVPAGTPEEEWDVAGAAAAVRQSIGRELPLEEWLQSSDELDAAGLVAKAAAEVQAAVEANLARLGPGSLNFQKSIVLEILDNNWRAHLSALDHLRQGIGLRGFAQKNPKQEYRRESLAMFNAMLDTIRADATKILLAVRLREDAPPPPPPGAAPVQPAGTAPVPVQPAGAAPPPVQPAGAAPAAPAAPAAAAATASKKQQSPADYAKAGRNDPCPCGSGLKYKHCHGRK</sequence>
<dbReference type="GO" id="GO:0005829">
    <property type="term" value="C:cytosol"/>
    <property type="evidence" value="ECO:0007669"/>
    <property type="project" value="TreeGrafter"/>
</dbReference>
<dbReference type="Gene3D" id="3.40.50.300">
    <property type="entry name" value="P-loop containing nucleotide triphosphate hydrolases"/>
    <property type="match status" value="2"/>
</dbReference>
<comment type="cofactor">
    <cofactor evidence="1">
        <name>Zn(2+)</name>
        <dbReference type="ChEBI" id="CHEBI:29105"/>
    </cofactor>
</comment>
<dbReference type="InterPro" id="IPR000185">
    <property type="entry name" value="SecA"/>
</dbReference>
<evidence type="ECO:0000256" key="6">
    <source>
        <dbReference type="ARBA" id="ARBA00022490"/>
    </source>
</evidence>
<feature type="binding site" evidence="16">
    <location>
        <begin position="105"/>
        <end position="109"/>
    </location>
    <ligand>
        <name>ATP</name>
        <dbReference type="ChEBI" id="CHEBI:30616"/>
    </ligand>
</feature>
<feature type="compositionally biased region" description="Low complexity" evidence="18">
    <location>
        <begin position="870"/>
        <end position="888"/>
    </location>
</feature>
<keyword evidence="10" id="KW-0862">Zinc</keyword>
<keyword evidence="7" id="KW-0997">Cell inner membrane</keyword>
<comment type="subcellular location">
    <subcellularLocation>
        <location evidence="16">Cell membrane</location>
        <topology evidence="16">Peripheral membrane protein</topology>
        <orientation evidence="16">Cytoplasmic side</orientation>
    </subcellularLocation>
    <subcellularLocation>
        <location evidence="16">Cytoplasm</location>
    </subcellularLocation>
    <subcellularLocation>
        <location evidence="2">Membrane</location>
        <topology evidence="2">Peripheral membrane protein</topology>
    </subcellularLocation>
    <text evidence="16">Distribution is 50-50.</text>
</comment>
<feature type="region of interest" description="Disordered" evidence="18">
    <location>
        <begin position="834"/>
        <end position="922"/>
    </location>
</feature>
<dbReference type="GO" id="GO:0008564">
    <property type="term" value="F:protein-exporting ATPase activity"/>
    <property type="evidence" value="ECO:0007669"/>
    <property type="project" value="UniProtKB-EC"/>
</dbReference>
<dbReference type="GO" id="GO:0031522">
    <property type="term" value="C:cell envelope Sec protein transport complex"/>
    <property type="evidence" value="ECO:0007669"/>
    <property type="project" value="TreeGrafter"/>
</dbReference>
<feature type="binding site" evidence="16">
    <location>
        <position position="87"/>
    </location>
    <ligand>
        <name>ATP</name>
        <dbReference type="ChEBI" id="CHEBI:30616"/>
    </ligand>
</feature>
<evidence type="ECO:0000256" key="1">
    <source>
        <dbReference type="ARBA" id="ARBA00001947"/>
    </source>
</evidence>
<keyword evidence="13 16" id="KW-1278">Translocase</keyword>
<dbReference type="GO" id="GO:0046872">
    <property type="term" value="F:metal ion binding"/>
    <property type="evidence" value="ECO:0007669"/>
    <property type="project" value="UniProtKB-KW"/>
</dbReference>
<dbReference type="InterPro" id="IPR036266">
    <property type="entry name" value="SecA_Wing/Scaffold_sf"/>
</dbReference>
<dbReference type="PANTHER" id="PTHR30612:SF0">
    <property type="entry name" value="CHLOROPLAST PROTEIN-TRANSPORTING ATPASE"/>
    <property type="match status" value="1"/>
</dbReference>
<dbReference type="GO" id="GO:0005524">
    <property type="term" value="F:ATP binding"/>
    <property type="evidence" value="ECO:0007669"/>
    <property type="project" value="UniProtKB-UniRule"/>
</dbReference>
<dbReference type="InterPro" id="IPR004027">
    <property type="entry name" value="SEC_C_motif"/>
</dbReference>
<dbReference type="Pfam" id="PF01043">
    <property type="entry name" value="SecA_PP_bind"/>
    <property type="match status" value="1"/>
</dbReference>
<dbReference type="CDD" id="cd18803">
    <property type="entry name" value="SF2_C_secA"/>
    <property type="match status" value="1"/>
</dbReference>
<dbReference type="GO" id="GO:0043952">
    <property type="term" value="P:protein transport by the Sec complex"/>
    <property type="evidence" value="ECO:0007669"/>
    <property type="project" value="UniProtKB-ARBA"/>
</dbReference>
<comment type="caution">
    <text evidence="22">The sequence shown here is derived from an EMBL/GenBank/DDBJ whole genome shotgun (WGS) entry which is preliminary data.</text>
</comment>
<dbReference type="Pfam" id="PF07517">
    <property type="entry name" value="SecA_DEAD"/>
    <property type="match status" value="1"/>
</dbReference>
<dbReference type="CDD" id="cd17928">
    <property type="entry name" value="DEXDc_SecA"/>
    <property type="match status" value="1"/>
</dbReference>
<dbReference type="Proteomes" id="UP000604381">
    <property type="component" value="Unassembled WGS sequence"/>
</dbReference>
<dbReference type="PRINTS" id="PR00906">
    <property type="entry name" value="SECA"/>
</dbReference>
<dbReference type="NCBIfam" id="NF009538">
    <property type="entry name" value="PRK12904.1"/>
    <property type="match status" value="1"/>
</dbReference>
<dbReference type="SUPFAM" id="SSF81767">
    <property type="entry name" value="Pre-protein crosslinking domain of SecA"/>
    <property type="match status" value="1"/>
</dbReference>
<dbReference type="SUPFAM" id="SSF81886">
    <property type="entry name" value="Helical scaffold and wing domains of SecA"/>
    <property type="match status" value="1"/>
</dbReference>
<dbReference type="InterPro" id="IPR011115">
    <property type="entry name" value="SecA_DEAD"/>
</dbReference>
<dbReference type="Pfam" id="PF02810">
    <property type="entry name" value="SEC-C"/>
    <property type="match status" value="1"/>
</dbReference>
<reference evidence="22" key="1">
    <citation type="submission" date="2020-10" db="EMBL/GenBank/DDBJ databases">
        <title>An improved Amphimedon queenslandica hologenome assembly reveals how three proteobacterial symbionts can extend the metabolic phenotypic of their marine sponge host.</title>
        <authorList>
            <person name="Degnan B."/>
            <person name="Degnan S."/>
            <person name="Xiang X."/>
        </authorList>
    </citation>
    <scope>NUCLEOTIDE SEQUENCE</scope>
    <source>
        <strain evidence="22">AqS2</strain>
    </source>
</reference>
<keyword evidence="5 16" id="KW-1003">Cell membrane</keyword>
<evidence type="ECO:0000256" key="5">
    <source>
        <dbReference type="ARBA" id="ARBA00022475"/>
    </source>
</evidence>
<dbReference type="PROSITE" id="PS51194">
    <property type="entry name" value="HELICASE_CTER"/>
    <property type="match status" value="1"/>
</dbReference>
<evidence type="ECO:0000313" key="23">
    <source>
        <dbReference type="Proteomes" id="UP000604381"/>
    </source>
</evidence>
<accession>A0A930XYJ7</accession>
<comment type="similarity">
    <text evidence="3 16 17">Belongs to the SecA family.</text>
</comment>
<evidence type="ECO:0000256" key="13">
    <source>
        <dbReference type="ARBA" id="ARBA00022967"/>
    </source>
</evidence>
<dbReference type="InterPro" id="IPR011130">
    <property type="entry name" value="SecA_preprotein_X-link_dom"/>
</dbReference>
<dbReference type="FunFam" id="3.40.50.300:FF:000113">
    <property type="entry name" value="Preprotein translocase subunit SecA"/>
    <property type="match status" value="1"/>
</dbReference>
<evidence type="ECO:0000256" key="14">
    <source>
        <dbReference type="ARBA" id="ARBA00023010"/>
    </source>
</evidence>
<comment type="catalytic activity">
    <reaction evidence="16">
        <text>ATP + H2O + cellular proteinSide 1 = ADP + phosphate + cellular proteinSide 2.</text>
        <dbReference type="EC" id="7.4.2.8"/>
    </reaction>
</comment>
<evidence type="ECO:0000259" key="19">
    <source>
        <dbReference type="PROSITE" id="PS51192"/>
    </source>
</evidence>
<evidence type="ECO:0000259" key="21">
    <source>
        <dbReference type="PROSITE" id="PS51196"/>
    </source>
</evidence>
<name>A0A930XYJ7_9GAMM</name>
<keyword evidence="12 16" id="KW-0653">Protein transport</keyword>
<keyword evidence="14 16" id="KW-0811">Translocation</keyword>
<feature type="binding site" evidence="16">
    <location>
        <position position="508"/>
    </location>
    <ligand>
        <name>ATP</name>
        <dbReference type="ChEBI" id="CHEBI:30616"/>
    </ligand>
</feature>
<evidence type="ECO:0000259" key="20">
    <source>
        <dbReference type="PROSITE" id="PS51194"/>
    </source>
</evidence>
<evidence type="ECO:0000256" key="11">
    <source>
        <dbReference type="ARBA" id="ARBA00022840"/>
    </source>
</evidence>
<dbReference type="GO" id="GO:0006605">
    <property type="term" value="P:protein targeting"/>
    <property type="evidence" value="ECO:0007669"/>
    <property type="project" value="UniProtKB-UniRule"/>
</dbReference>
<dbReference type="InterPro" id="IPR044722">
    <property type="entry name" value="SecA_SF2_C"/>
</dbReference>
<evidence type="ECO:0000256" key="3">
    <source>
        <dbReference type="ARBA" id="ARBA00007650"/>
    </source>
</evidence>
<dbReference type="InterPro" id="IPR001650">
    <property type="entry name" value="Helicase_C-like"/>
</dbReference>
<dbReference type="Gene3D" id="1.10.3060.10">
    <property type="entry name" value="Helical scaffold and wing domains of SecA"/>
    <property type="match status" value="1"/>
</dbReference>
<dbReference type="SMART" id="SM00957">
    <property type="entry name" value="SecA_DEAD"/>
    <property type="match status" value="1"/>
</dbReference>
<evidence type="ECO:0000256" key="2">
    <source>
        <dbReference type="ARBA" id="ARBA00004170"/>
    </source>
</evidence>
<keyword evidence="11 16" id="KW-0067">ATP-binding</keyword>
<keyword evidence="6 16" id="KW-0963">Cytoplasm</keyword>
<dbReference type="EMBL" id="JADHEI010000058">
    <property type="protein sequence ID" value="MBF2735953.1"/>
    <property type="molecule type" value="Genomic_DNA"/>
</dbReference>
<dbReference type="Gene3D" id="3.10.450.50">
    <property type="match status" value="1"/>
</dbReference>
<organism evidence="22 23">
    <name type="scientific">Candidatus Amphirhobacter heronislandensis</name>
    <dbReference type="NCBI Taxonomy" id="1732024"/>
    <lineage>
        <taxon>Bacteria</taxon>
        <taxon>Pseudomonadati</taxon>
        <taxon>Pseudomonadota</taxon>
        <taxon>Gammaproteobacteria</taxon>
        <taxon>Candidatus Tethybacterales</taxon>
        <taxon>Candidatus Tethybacteraceae</taxon>
        <taxon>Candidatus Amphirhobacter</taxon>
    </lineage>
</organism>
<evidence type="ECO:0000313" key="22">
    <source>
        <dbReference type="EMBL" id="MBF2735953.1"/>
    </source>
</evidence>
<keyword evidence="4 16" id="KW-0813">Transport</keyword>
<dbReference type="InterPro" id="IPR027417">
    <property type="entry name" value="P-loop_NTPase"/>
</dbReference>
<feature type="domain" description="Helicase C-terminal" evidence="20">
    <location>
        <begin position="430"/>
        <end position="638"/>
    </location>
</feature>
<dbReference type="HAMAP" id="MF_01382">
    <property type="entry name" value="SecA"/>
    <property type="match status" value="1"/>
</dbReference>
<dbReference type="GO" id="GO:0005886">
    <property type="term" value="C:plasma membrane"/>
    <property type="evidence" value="ECO:0007669"/>
    <property type="project" value="UniProtKB-SubCell"/>
</dbReference>
<evidence type="ECO:0000256" key="7">
    <source>
        <dbReference type="ARBA" id="ARBA00022519"/>
    </source>
</evidence>
<comment type="subunit">
    <text evidence="16">Monomer and homodimer. Part of the essential Sec protein translocation apparatus which comprises SecA, SecYEG and auxiliary proteins SecDF-YajC and YidC.</text>
</comment>
<dbReference type="SUPFAM" id="SSF52540">
    <property type="entry name" value="P-loop containing nucleoside triphosphate hydrolases"/>
    <property type="match status" value="2"/>
</dbReference>
<dbReference type="PROSITE" id="PS51196">
    <property type="entry name" value="SECA_MOTOR_DEAD"/>
    <property type="match status" value="1"/>
</dbReference>
<keyword evidence="23" id="KW-1185">Reference proteome</keyword>
<dbReference type="InterPro" id="IPR014001">
    <property type="entry name" value="Helicase_ATP-bd"/>
</dbReference>